<protein>
    <submittedName>
        <fullName evidence="2">Bestrophin homolog</fullName>
    </submittedName>
</protein>
<accession>A0AC35FVZ6</accession>
<evidence type="ECO:0000313" key="2">
    <source>
        <dbReference type="WBParaSite" id="PS1159_v2.g21397.t1"/>
    </source>
</evidence>
<organism evidence="1 2">
    <name type="scientific">Panagrolaimus sp. PS1159</name>
    <dbReference type="NCBI Taxonomy" id="55785"/>
    <lineage>
        <taxon>Eukaryota</taxon>
        <taxon>Metazoa</taxon>
        <taxon>Ecdysozoa</taxon>
        <taxon>Nematoda</taxon>
        <taxon>Chromadorea</taxon>
        <taxon>Rhabditida</taxon>
        <taxon>Tylenchina</taxon>
        <taxon>Panagrolaimomorpha</taxon>
        <taxon>Panagrolaimoidea</taxon>
        <taxon>Panagrolaimidae</taxon>
        <taxon>Panagrolaimus</taxon>
    </lineage>
</organism>
<sequence>MTISYNLDVSSIKWTYVMKILFRWRASLWKSVYLELIVWTVGFYLIMILYRYGLNPKEQRTFELLAEYCDKRLDYFPLMLMLGFFVATVVDRWKTMFANIGFIDNVAIYVSTTIIGVGDDLKVIRRNIIRYCCLTQVLVLRDISMRVRKRFPNLEAVVEAGFLMPHELKHIEDVQNLHPKYWLPIQWVFILLSDLRRKNKMEPEGYVNMLMGEVINYRNCLQNLCNYDYVPIPLAYPQTIALAIRFYFLIALISRQYLIHRTSNEPVTIDFYVPFMTIFQFIFYIGWLKVAEALLNPLGEDDDDFESNYIIDRNISIGMAIVDDAYGRIPEQLPDQFKTNPLYSEQSASTPIHPLIGSAAQAGVKSEEDEIKMVPHADYEKKKSTAAVQPPPQTSTIQLKKRKAFTQPELSKKWSISLFNRNKRIPTLEEVQVISGGKIEYGPKREKKDETTNNIGKEDAPVTFSVPGSQETERQTERNKQMYLSSIKEDKEDPTNDPPPV</sequence>
<reference evidence="2" key="1">
    <citation type="submission" date="2022-11" db="UniProtKB">
        <authorList>
            <consortium name="WormBaseParasite"/>
        </authorList>
    </citation>
    <scope>IDENTIFICATION</scope>
</reference>
<evidence type="ECO:0000313" key="1">
    <source>
        <dbReference type="Proteomes" id="UP000887580"/>
    </source>
</evidence>
<name>A0AC35FVZ6_9BILA</name>
<dbReference type="Proteomes" id="UP000887580">
    <property type="component" value="Unplaced"/>
</dbReference>
<dbReference type="WBParaSite" id="PS1159_v2.g21397.t1">
    <property type="protein sequence ID" value="PS1159_v2.g21397.t1"/>
    <property type="gene ID" value="PS1159_v2.g21397"/>
</dbReference>
<proteinExistence type="predicted"/>